<evidence type="ECO:0000313" key="8">
    <source>
        <dbReference type="Proteomes" id="UP000186218"/>
    </source>
</evidence>
<feature type="transmembrane region" description="Helical" evidence="5">
    <location>
        <begin position="336"/>
        <end position="355"/>
    </location>
</feature>
<evidence type="ECO:0000259" key="6">
    <source>
        <dbReference type="PROSITE" id="PS50850"/>
    </source>
</evidence>
<feature type="transmembrane region" description="Helical" evidence="5">
    <location>
        <begin position="205"/>
        <end position="223"/>
    </location>
</feature>
<dbReference type="CDD" id="cd17321">
    <property type="entry name" value="MFS_MMR_MDR_like"/>
    <property type="match status" value="1"/>
</dbReference>
<feature type="transmembrane region" description="Helical" evidence="5">
    <location>
        <begin position="485"/>
        <end position="507"/>
    </location>
</feature>
<accession>A0A1N7GXT3</accession>
<keyword evidence="2 5" id="KW-0812">Transmembrane</keyword>
<feature type="transmembrane region" description="Helical" evidence="5">
    <location>
        <begin position="12"/>
        <end position="35"/>
    </location>
</feature>
<dbReference type="Proteomes" id="UP000186218">
    <property type="component" value="Unassembled WGS sequence"/>
</dbReference>
<dbReference type="SUPFAM" id="SSF103473">
    <property type="entry name" value="MFS general substrate transporter"/>
    <property type="match status" value="2"/>
</dbReference>
<reference evidence="7 8" key="1">
    <citation type="submission" date="2017-01" db="EMBL/GenBank/DDBJ databases">
        <authorList>
            <person name="Mah S.A."/>
            <person name="Swanson W.J."/>
            <person name="Moy G.W."/>
            <person name="Vacquier V.D."/>
        </authorList>
    </citation>
    <scope>NUCLEOTIDE SEQUENCE [LARGE SCALE GENOMIC DNA]</scope>
    <source>
        <strain evidence="7 8">CPCC 203464</strain>
    </source>
</reference>
<feature type="transmembrane region" description="Helical" evidence="5">
    <location>
        <begin position="109"/>
        <end position="132"/>
    </location>
</feature>
<dbReference type="InterPro" id="IPR011701">
    <property type="entry name" value="MFS"/>
</dbReference>
<dbReference type="GO" id="GO:0022857">
    <property type="term" value="F:transmembrane transporter activity"/>
    <property type="evidence" value="ECO:0007669"/>
    <property type="project" value="InterPro"/>
</dbReference>
<feature type="transmembrane region" description="Helical" evidence="5">
    <location>
        <begin position="361"/>
        <end position="386"/>
    </location>
</feature>
<feature type="transmembrane region" description="Helical" evidence="5">
    <location>
        <begin position="305"/>
        <end position="329"/>
    </location>
</feature>
<dbReference type="GO" id="GO:0005886">
    <property type="term" value="C:plasma membrane"/>
    <property type="evidence" value="ECO:0007669"/>
    <property type="project" value="UniProtKB-SubCell"/>
</dbReference>
<evidence type="ECO:0000313" key="7">
    <source>
        <dbReference type="EMBL" id="SIS17394.1"/>
    </source>
</evidence>
<dbReference type="STRING" id="1344003.SAMN05445060_3254"/>
<evidence type="ECO:0000256" key="2">
    <source>
        <dbReference type="ARBA" id="ARBA00022692"/>
    </source>
</evidence>
<comment type="subcellular location">
    <subcellularLocation>
        <location evidence="1">Cell membrane</location>
        <topology evidence="1">Multi-pass membrane protein</topology>
    </subcellularLocation>
</comment>
<dbReference type="InterPro" id="IPR036259">
    <property type="entry name" value="MFS_trans_sf"/>
</dbReference>
<feature type="transmembrane region" description="Helical" evidence="5">
    <location>
        <begin position="273"/>
        <end position="293"/>
    </location>
</feature>
<feature type="domain" description="Major facilitator superfamily (MFS) profile" evidence="6">
    <location>
        <begin position="19"/>
        <end position="511"/>
    </location>
</feature>
<keyword evidence="8" id="KW-1185">Reference proteome</keyword>
<dbReference type="InterPro" id="IPR020846">
    <property type="entry name" value="MFS_dom"/>
</dbReference>
<feature type="transmembrane region" description="Helical" evidence="5">
    <location>
        <begin position="174"/>
        <end position="193"/>
    </location>
</feature>
<dbReference type="PANTHER" id="PTHR42718">
    <property type="entry name" value="MAJOR FACILITATOR SUPERFAMILY MULTIDRUG TRANSPORTER MFSC"/>
    <property type="match status" value="1"/>
</dbReference>
<gene>
    <name evidence="7" type="ORF">SAMN05445060_3254</name>
</gene>
<feature type="transmembrane region" description="Helical" evidence="5">
    <location>
        <begin position="144"/>
        <end position="168"/>
    </location>
</feature>
<dbReference type="AlphaFoldDB" id="A0A1N7GXT3"/>
<dbReference type="Gene3D" id="1.20.1250.20">
    <property type="entry name" value="MFS general substrate transporter like domains"/>
    <property type="match status" value="1"/>
</dbReference>
<sequence>MKATREPVDQRMSLRAGWLMVVVCGALSVVVAAMAALNTALPEIAPALRASSDQMTWLIDGYTMTLAALLLPAGAIGDRFGRREILVGGLVVFAVASLLPIWMPDASLVIATRCLAGAAAAFIMPATLSLITSGLPTSKRALGVSIWAAVAGVGAIAGFFVTGVLLQFFGWHSIFVAFAASSILLAVLSCTIATSRDRDPQRFDVLGSVTSAAAVALVVLGLIEAPDRGWSDPVVIAAIVAGVALGVLFVMLQLRRSTVLLDVRLFGNRAFSAGSLSVLFQFFASFGAFYVVLQRLQLVFGYSPLQSAVALFPMVITVMAFALVGTWVAVRFNLRYVLTGGTAIIGVGMLLLGVVDYHEYWTLAVLLVVTSIGIGISSAPATTAIMTNTPDDDQGVGSAVNDTARELGAAIGIAVAGSIVAAGYSAHIGPVADRVTAATRAPEAGEHVRRSLAEALQVTAQIRPRDPQLAAAVAEQAQRAFITPMGQACTVLGGVLLVAAVVMLFLAPNRISDGAKSTPSRRQEAPPTL</sequence>
<organism evidence="7 8">
    <name type="scientific">Williamsia sterculiae</name>
    <dbReference type="NCBI Taxonomy" id="1344003"/>
    <lineage>
        <taxon>Bacteria</taxon>
        <taxon>Bacillati</taxon>
        <taxon>Actinomycetota</taxon>
        <taxon>Actinomycetes</taxon>
        <taxon>Mycobacteriales</taxon>
        <taxon>Nocardiaceae</taxon>
        <taxon>Williamsia</taxon>
    </lineage>
</organism>
<evidence type="ECO:0000256" key="1">
    <source>
        <dbReference type="ARBA" id="ARBA00004651"/>
    </source>
</evidence>
<evidence type="ECO:0000256" key="3">
    <source>
        <dbReference type="ARBA" id="ARBA00022989"/>
    </source>
</evidence>
<dbReference type="EMBL" id="FTNT01000010">
    <property type="protein sequence ID" value="SIS17394.1"/>
    <property type="molecule type" value="Genomic_DNA"/>
</dbReference>
<feature type="transmembrane region" description="Helical" evidence="5">
    <location>
        <begin position="407"/>
        <end position="426"/>
    </location>
</feature>
<dbReference type="Pfam" id="PF07690">
    <property type="entry name" value="MFS_1"/>
    <property type="match status" value="1"/>
</dbReference>
<evidence type="ECO:0000256" key="4">
    <source>
        <dbReference type="ARBA" id="ARBA00023136"/>
    </source>
</evidence>
<dbReference type="Gene3D" id="1.20.1720.10">
    <property type="entry name" value="Multidrug resistance protein D"/>
    <property type="match status" value="1"/>
</dbReference>
<protein>
    <submittedName>
        <fullName evidence="7">Major Facilitator Superfamily protein</fullName>
    </submittedName>
</protein>
<dbReference type="PROSITE" id="PS50850">
    <property type="entry name" value="MFS"/>
    <property type="match status" value="1"/>
</dbReference>
<keyword evidence="4 5" id="KW-0472">Membrane</keyword>
<evidence type="ECO:0000256" key="5">
    <source>
        <dbReference type="SAM" id="Phobius"/>
    </source>
</evidence>
<feature type="transmembrane region" description="Helical" evidence="5">
    <location>
        <begin position="235"/>
        <end position="252"/>
    </location>
</feature>
<name>A0A1N7GXT3_9NOCA</name>
<feature type="transmembrane region" description="Helical" evidence="5">
    <location>
        <begin position="85"/>
        <end position="103"/>
    </location>
</feature>
<feature type="transmembrane region" description="Helical" evidence="5">
    <location>
        <begin position="55"/>
        <end position="73"/>
    </location>
</feature>
<proteinExistence type="predicted"/>
<dbReference type="PANTHER" id="PTHR42718:SF42">
    <property type="entry name" value="EXPORT PROTEIN"/>
    <property type="match status" value="1"/>
</dbReference>
<keyword evidence="3 5" id="KW-1133">Transmembrane helix</keyword>